<reference evidence="2 3" key="1">
    <citation type="submission" date="2022-11" db="EMBL/GenBank/DDBJ databases">
        <title>Whole genome sequence of Eschrichtius robustus ER-17-0199.</title>
        <authorList>
            <person name="Bruniche-Olsen A."/>
            <person name="Black A.N."/>
            <person name="Fields C.J."/>
            <person name="Walden K."/>
            <person name="Dewoody J.A."/>
        </authorList>
    </citation>
    <scope>NUCLEOTIDE SEQUENCE [LARGE SCALE GENOMIC DNA]</scope>
    <source>
        <strain evidence="2">ER-17-0199</strain>
        <tissue evidence="2">Blubber</tissue>
    </source>
</reference>
<name>A0AB34GTE9_ESCRO</name>
<dbReference type="EMBL" id="JAIQCJ010002103">
    <property type="protein sequence ID" value="KAJ8782588.1"/>
    <property type="molecule type" value="Genomic_DNA"/>
</dbReference>
<keyword evidence="3" id="KW-1185">Reference proteome</keyword>
<feature type="region of interest" description="Disordered" evidence="1">
    <location>
        <begin position="1"/>
        <end position="24"/>
    </location>
</feature>
<sequence>MAALNFKMLSPKTSESPLTPPFSHIPNSISPPTFKIYPKSENLVSFHRLYAVGNKPPRSLPRMTAVVPSLVPPPFCPHLPAFSPVHSQMNLLTSRELSKVAATGLLAQSLEQRAEGGHVTSLLDPWTRTGPETSGQCLIPSSVGLCPPVA</sequence>
<organism evidence="2 3">
    <name type="scientific">Eschrichtius robustus</name>
    <name type="common">California gray whale</name>
    <name type="synonym">Eschrichtius gibbosus</name>
    <dbReference type="NCBI Taxonomy" id="9764"/>
    <lineage>
        <taxon>Eukaryota</taxon>
        <taxon>Metazoa</taxon>
        <taxon>Chordata</taxon>
        <taxon>Craniata</taxon>
        <taxon>Vertebrata</taxon>
        <taxon>Euteleostomi</taxon>
        <taxon>Mammalia</taxon>
        <taxon>Eutheria</taxon>
        <taxon>Laurasiatheria</taxon>
        <taxon>Artiodactyla</taxon>
        <taxon>Whippomorpha</taxon>
        <taxon>Cetacea</taxon>
        <taxon>Mysticeti</taxon>
        <taxon>Eschrichtiidae</taxon>
        <taxon>Eschrichtius</taxon>
    </lineage>
</organism>
<gene>
    <name evidence="2" type="ORF">J1605_000567</name>
</gene>
<accession>A0AB34GTE9</accession>
<evidence type="ECO:0000313" key="3">
    <source>
        <dbReference type="Proteomes" id="UP001159641"/>
    </source>
</evidence>
<evidence type="ECO:0000313" key="2">
    <source>
        <dbReference type="EMBL" id="KAJ8782588.1"/>
    </source>
</evidence>
<dbReference type="AlphaFoldDB" id="A0AB34GTE9"/>
<evidence type="ECO:0000256" key="1">
    <source>
        <dbReference type="SAM" id="MobiDB-lite"/>
    </source>
</evidence>
<dbReference type="Proteomes" id="UP001159641">
    <property type="component" value="Unassembled WGS sequence"/>
</dbReference>
<protein>
    <submittedName>
        <fullName evidence="2">Uncharacterized protein</fullName>
    </submittedName>
</protein>
<proteinExistence type="predicted"/>
<comment type="caution">
    <text evidence="2">The sequence shown here is derived from an EMBL/GenBank/DDBJ whole genome shotgun (WGS) entry which is preliminary data.</text>
</comment>